<organism evidence="1 2">
    <name type="scientific">Nocardioides lianchengensis</name>
    <dbReference type="NCBI Taxonomy" id="1045774"/>
    <lineage>
        <taxon>Bacteria</taxon>
        <taxon>Bacillati</taxon>
        <taxon>Actinomycetota</taxon>
        <taxon>Actinomycetes</taxon>
        <taxon>Propionibacteriales</taxon>
        <taxon>Nocardioidaceae</taxon>
        <taxon>Nocardioides</taxon>
    </lineage>
</organism>
<evidence type="ECO:0000313" key="2">
    <source>
        <dbReference type="Proteomes" id="UP000199034"/>
    </source>
</evidence>
<dbReference type="STRING" id="1045774.SAMN05421872_10539"/>
<dbReference type="AlphaFoldDB" id="A0A1G6QV12"/>
<proteinExistence type="predicted"/>
<dbReference type="OrthoDB" id="5241887at2"/>
<reference evidence="1 2" key="1">
    <citation type="submission" date="2016-10" db="EMBL/GenBank/DDBJ databases">
        <authorList>
            <person name="de Groot N.N."/>
        </authorList>
    </citation>
    <scope>NUCLEOTIDE SEQUENCE [LARGE SCALE GENOMIC DNA]</scope>
    <source>
        <strain evidence="1 2">CGMCC 4.6858</strain>
    </source>
</reference>
<protein>
    <recommendedName>
        <fullName evidence="3">DUF3352 domain-containing protein</fullName>
    </recommendedName>
</protein>
<evidence type="ECO:0008006" key="3">
    <source>
        <dbReference type="Google" id="ProtNLM"/>
    </source>
</evidence>
<evidence type="ECO:0000313" key="1">
    <source>
        <dbReference type="EMBL" id="SDC96113.1"/>
    </source>
</evidence>
<dbReference type="InterPro" id="IPR021787">
    <property type="entry name" value="DUF3352"/>
</dbReference>
<dbReference type="RefSeq" id="WP_090854682.1">
    <property type="nucleotide sequence ID" value="NZ_FMZM01000005.1"/>
</dbReference>
<accession>A0A1G6QV12</accession>
<dbReference type="EMBL" id="FMZM01000005">
    <property type="protein sequence ID" value="SDC96113.1"/>
    <property type="molecule type" value="Genomic_DNA"/>
</dbReference>
<keyword evidence="2" id="KW-1185">Reference proteome</keyword>
<sequence length="647" mass="66126">MSSLPPGPPPSSPPPPPPPAGPPPGGPPAGGPPPSGPPSGPPTGPPPGAETLEYGGGGPIPPERRPRSSGGGRKKFFLLAGAVVGLGAVGGAAFGAWWYLSTGSQPAEALPADTIGYVSVDLDPSGEQKLDALRTLKKFPAIDDELDLSGDLGDIDVKKVLVDLVLADAPCDLKYGDLEPWLGDRGAVAAVEAGEEQPSPVFVLQVTDADAAQDGLDELFACGGGESEKPGIEVVDDSWVVVAETPKIAETVVDATADGSLADDETYQKWTEAAGDPGIVTMYAAPAAGAFIAENLEGLLGLAALPGSAAFADVPGMDETPGPAETPEVPDPSEIPDFSTMTPEEIDEYFAGLEDPTSDPSTGSEDLEGMTEELPSQVPDEVTDELTTVLKDFQGAAATIRFDGGALALEVAADPGPDAEKLYGDGGGEAVGSLPADTLAAVGFGLQQGWFTEILTTVAPSLGEDVEELLQQAEEATGLTLPEDAETLLGDSTALAVGRDVDLEALFESGDPSDLPVAVKVLGDPDEIEKVLDKVRPQLGEAAQVIESSSGDGVIVVGPSSSYREKVAGDGDLGDSERFESVIGEDDAAAVLYLDLGALTDLLNEQLGDEMGADEEVLANLDPLAALGISSWEDDGVSHVELRLSTD</sequence>
<name>A0A1G6QV12_9ACTN</name>
<dbReference type="Proteomes" id="UP000199034">
    <property type="component" value="Unassembled WGS sequence"/>
</dbReference>
<gene>
    <name evidence="1" type="ORF">SAMN05421872_10539</name>
</gene>
<dbReference type="Pfam" id="PF11832">
    <property type="entry name" value="DUF3352"/>
    <property type="match status" value="1"/>
</dbReference>